<dbReference type="Gene3D" id="3.40.50.300">
    <property type="entry name" value="P-loop containing nucleotide triphosphate hydrolases"/>
    <property type="match status" value="1"/>
</dbReference>
<dbReference type="InterPro" id="IPR003593">
    <property type="entry name" value="AAA+_ATPase"/>
</dbReference>
<dbReference type="PROSITE" id="PS00211">
    <property type="entry name" value="ABC_TRANSPORTER_1"/>
    <property type="match status" value="1"/>
</dbReference>
<dbReference type="InterPro" id="IPR003439">
    <property type="entry name" value="ABC_transporter-like_ATP-bd"/>
</dbReference>
<evidence type="ECO:0000256" key="3">
    <source>
        <dbReference type="ARBA" id="ARBA00022475"/>
    </source>
</evidence>
<keyword evidence="5 8" id="KW-0067">ATP-binding</keyword>
<reference evidence="8 9" key="1">
    <citation type="submission" date="2018-10" db="EMBL/GenBank/DDBJ databases">
        <title>Genomic Encyclopedia of Type Strains, Phase IV (KMG-IV): sequencing the most valuable type-strain genomes for metagenomic binning, comparative biology and taxonomic classification.</title>
        <authorList>
            <person name="Goeker M."/>
        </authorList>
    </citation>
    <scope>NUCLEOTIDE SEQUENCE [LARGE SCALE GENOMIC DNA]</scope>
    <source>
        <strain evidence="8 9">DSM 23841</strain>
    </source>
</reference>
<dbReference type="RefSeq" id="WP_121458058.1">
    <property type="nucleotide sequence ID" value="NZ_JAANMQ010000003.1"/>
</dbReference>
<dbReference type="InterPro" id="IPR027417">
    <property type="entry name" value="P-loop_NTPase"/>
</dbReference>
<evidence type="ECO:0000313" key="9">
    <source>
        <dbReference type="Proteomes" id="UP000270626"/>
    </source>
</evidence>
<gene>
    <name evidence="8" type="ORF">DFR40_1720</name>
</gene>
<sequence length="233" mass="25157">MLEVTGLHVAYGGIQAVRSITFHVNEGETVALIGANGAGKTTTLKAISRMVGATGDVHFCGEKILGISPHEIIRKGIALVPEGRGVFPRLSVLENLRMGAFIRDDKAEIEADIERMYAYFPRLKERADQLAGTLSGGEQQMLAIGRALMSRPKMLLLDEPSMGLAPIMVQKIFEVVRNVAAAGMTILLIEQNAKLALESSQRAYVMESGQITLNGESADLLHDPKVKAAYLGE</sequence>
<dbReference type="PROSITE" id="PS50893">
    <property type="entry name" value="ABC_TRANSPORTER_2"/>
    <property type="match status" value="1"/>
</dbReference>
<name>A0A495WFX0_9RHOO</name>
<evidence type="ECO:0000256" key="1">
    <source>
        <dbReference type="ARBA" id="ARBA00005417"/>
    </source>
</evidence>
<proteinExistence type="inferred from homology"/>
<keyword evidence="4" id="KW-0547">Nucleotide-binding</keyword>
<dbReference type="GO" id="GO:0015658">
    <property type="term" value="F:branched-chain amino acid transmembrane transporter activity"/>
    <property type="evidence" value="ECO:0007669"/>
    <property type="project" value="InterPro"/>
</dbReference>
<dbReference type="CDD" id="cd03224">
    <property type="entry name" value="ABC_TM1139_LivF_branched"/>
    <property type="match status" value="1"/>
</dbReference>
<dbReference type="PIRSF" id="PIRSF039137">
    <property type="entry name" value="ABC_branched_ATPase"/>
    <property type="match status" value="1"/>
</dbReference>
<dbReference type="OrthoDB" id="9776369at2"/>
<keyword evidence="3" id="KW-0472">Membrane</keyword>
<feature type="domain" description="ABC transporter" evidence="7">
    <location>
        <begin position="2"/>
        <end position="233"/>
    </location>
</feature>
<dbReference type="SMART" id="SM00382">
    <property type="entry name" value="AAA"/>
    <property type="match status" value="1"/>
</dbReference>
<comment type="similarity">
    <text evidence="1">Belongs to the ABC transporter superfamily.</text>
</comment>
<dbReference type="InterPro" id="IPR052156">
    <property type="entry name" value="BCAA_Transport_ATP-bd_LivF"/>
</dbReference>
<dbReference type="AlphaFoldDB" id="A0A495WFX0"/>
<evidence type="ECO:0000256" key="5">
    <source>
        <dbReference type="ARBA" id="ARBA00022840"/>
    </source>
</evidence>
<dbReference type="GO" id="GO:0005524">
    <property type="term" value="F:ATP binding"/>
    <property type="evidence" value="ECO:0007669"/>
    <property type="project" value="UniProtKB-KW"/>
</dbReference>
<comment type="caution">
    <text evidence="8">The sequence shown here is derived from an EMBL/GenBank/DDBJ whole genome shotgun (WGS) entry which is preliminary data.</text>
</comment>
<dbReference type="EMBL" id="RBXP01000014">
    <property type="protein sequence ID" value="RKT58698.1"/>
    <property type="molecule type" value="Genomic_DNA"/>
</dbReference>
<keyword evidence="2" id="KW-0813">Transport</keyword>
<dbReference type="Proteomes" id="UP000270626">
    <property type="component" value="Unassembled WGS sequence"/>
</dbReference>
<evidence type="ECO:0000259" key="7">
    <source>
        <dbReference type="PROSITE" id="PS50893"/>
    </source>
</evidence>
<keyword evidence="6" id="KW-0029">Amino-acid transport</keyword>
<evidence type="ECO:0000256" key="4">
    <source>
        <dbReference type="ARBA" id="ARBA00022741"/>
    </source>
</evidence>
<keyword evidence="3" id="KW-1003">Cell membrane</keyword>
<dbReference type="InterPro" id="IPR017871">
    <property type="entry name" value="ABC_transporter-like_CS"/>
</dbReference>
<accession>A0A495WFX0</accession>
<evidence type="ECO:0000313" key="8">
    <source>
        <dbReference type="EMBL" id="RKT58698.1"/>
    </source>
</evidence>
<dbReference type="Pfam" id="PF00005">
    <property type="entry name" value="ABC_tran"/>
    <property type="match status" value="1"/>
</dbReference>
<dbReference type="GO" id="GO:0015807">
    <property type="term" value="P:L-amino acid transport"/>
    <property type="evidence" value="ECO:0007669"/>
    <property type="project" value="TreeGrafter"/>
</dbReference>
<evidence type="ECO:0000256" key="6">
    <source>
        <dbReference type="ARBA" id="ARBA00022970"/>
    </source>
</evidence>
<dbReference type="PANTHER" id="PTHR43820:SF4">
    <property type="entry name" value="HIGH-AFFINITY BRANCHED-CHAIN AMINO ACID TRANSPORT ATP-BINDING PROTEIN LIVF"/>
    <property type="match status" value="1"/>
</dbReference>
<keyword evidence="9" id="KW-1185">Reference proteome</keyword>
<dbReference type="PANTHER" id="PTHR43820">
    <property type="entry name" value="HIGH-AFFINITY BRANCHED-CHAIN AMINO ACID TRANSPORT ATP-BINDING PROTEIN LIVF"/>
    <property type="match status" value="1"/>
</dbReference>
<protein>
    <submittedName>
        <fullName evidence="8">Amino acid/amide ABC transporter ATP-binding protein 2 (HAAT family)</fullName>
    </submittedName>
</protein>
<dbReference type="SUPFAM" id="SSF52540">
    <property type="entry name" value="P-loop containing nucleoside triphosphate hydrolases"/>
    <property type="match status" value="1"/>
</dbReference>
<dbReference type="InterPro" id="IPR030660">
    <property type="entry name" value="ABC_branched_ATPase_LivF/BraG"/>
</dbReference>
<dbReference type="GO" id="GO:0016887">
    <property type="term" value="F:ATP hydrolysis activity"/>
    <property type="evidence" value="ECO:0007669"/>
    <property type="project" value="InterPro"/>
</dbReference>
<evidence type="ECO:0000256" key="2">
    <source>
        <dbReference type="ARBA" id="ARBA00022448"/>
    </source>
</evidence>
<organism evidence="8 9">
    <name type="scientific">Azonexus fungiphilus</name>
    <dbReference type="NCBI Taxonomy" id="146940"/>
    <lineage>
        <taxon>Bacteria</taxon>
        <taxon>Pseudomonadati</taxon>
        <taxon>Pseudomonadota</taxon>
        <taxon>Betaproteobacteria</taxon>
        <taxon>Rhodocyclales</taxon>
        <taxon>Azonexaceae</taxon>
        <taxon>Azonexus</taxon>
    </lineage>
</organism>